<dbReference type="EMBL" id="CP010415">
    <property type="protein sequence ID" value="AJE20071.1"/>
    <property type="molecule type" value="Genomic_DNA"/>
</dbReference>
<keyword evidence="3" id="KW-1185">Reference proteome</keyword>
<name>A0A0C4WJL5_9GAMM</name>
<organism evidence="2 3">
    <name type="scientific">Azotobacter chroococcum NCIMB 8003</name>
    <dbReference type="NCBI Taxonomy" id="1328314"/>
    <lineage>
        <taxon>Bacteria</taxon>
        <taxon>Pseudomonadati</taxon>
        <taxon>Pseudomonadota</taxon>
        <taxon>Gammaproteobacteria</taxon>
        <taxon>Pseudomonadales</taxon>
        <taxon>Pseudomonadaceae</taxon>
        <taxon>Azotobacter</taxon>
    </lineage>
</organism>
<protein>
    <submittedName>
        <fullName evidence="2">TraX domain-containing membrane protein</fullName>
    </submittedName>
</protein>
<keyword evidence="1" id="KW-0812">Transmembrane</keyword>
<feature type="transmembrane region" description="Helical" evidence="1">
    <location>
        <begin position="151"/>
        <end position="169"/>
    </location>
</feature>
<gene>
    <name evidence="2" type="ORF">Achr_5720</name>
</gene>
<evidence type="ECO:0000256" key="1">
    <source>
        <dbReference type="SAM" id="Phobius"/>
    </source>
</evidence>
<dbReference type="HOGENOM" id="CLU_098649_0_0_6"/>
<feature type="transmembrane region" description="Helical" evidence="1">
    <location>
        <begin position="200"/>
        <end position="222"/>
    </location>
</feature>
<dbReference type="AlphaFoldDB" id="A0A0C4WJL5"/>
<keyword evidence="1" id="KW-1133">Transmembrane helix</keyword>
<dbReference type="Pfam" id="PF05857">
    <property type="entry name" value="TraX"/>
    <property type="match status" value="1"/>
</dbReference>
<dbReference type="Proteomes" id="UP000068210">
    <property type="component" value="Chromosome"/>
</dbReference>
<dbReference type="InterPro" id="IPR008875">
    <property type="entry name" value="TraX"/>
</dbReference>
<proteinExistence type="predicted"/>
<dbReference type="STRING" id="1328314.Achr_5720"/>
<sequence>MPPLRLAAGAERLAGPFAAREAALDLLKWLAFASMLLDHLRLVWPARIWLYVPGRLAFPFFCLIVAVNLARPRAGPPRRAALARYLGWLLLFALLSEWPYRLLVGSPDSFNVLPTLALGLLLANAARPCPPAERLLGVAALGLALALHERLMFGACGALLPAAFLLALQRPRWGWLPPAGLTVMANYWPALYIDARLGQPFALAVILACFLAAPLGLLLLRLAPGLPVPPLRRWAYAFYPGHFLLLHGLREWLQRGG</sequence>
<feature type="transmembrane region" description="Helical" evidence="1">
    <location>
        <begin position="82"/>
        <end position="100"/>
    </location>
</feature>
<evidence type="ECO:0000313" key="2">
    <source>
        <dbReference type="EMBL" id="AJE20071.1"/>
    </source>
</evidence>
<keyword evidence="1" id="KW-0472">Membrane</keyword>
<accession>A0A0C4WJL5</accession>
<evidence type="ECO:0000313" key="3">
    <source>
        <dbReference type="Proteomes" id="UP000068210"/>
    </source>
</evidence>
<dbReference type="RefSeq" id="WP_227028800.1">
    <property type="nucleotide sequence ID" value="NZ_CP010415.1"/>
</dbReference>
<feature type="transmembrane region" description="Helical" evidence="1">
    <location>
        <begin position="48"/>
        <end position="70"/>
    </location>
</feature>
<dbReference type="KEGG" id="acx:Achr_5720"/>
<reference evidence="2 3" key="1">
    <citation type="journal article" date="2015" name="PLoS ONE">
        <title>Azotobacter Genomes: The Genome of Azotobacter chroococcum NCIMB 8003 (ATCC 4412).</title>
        <authorList>
            <person name="Robson R.L."/>
            <person name="Jones R."/>
            <person name="Robson R.M."/>
            <person name="Schwartz A."/>
            <person name="Richardson T.H."/>
        </authorList>
    </citation>
    <scope>NUCLEOTIDE SEQUENCE [LARGE SCALE GENOMIC DNA]</scope>
    <source>
        <strain evidence="2 3">NCIMB 8003</strain>
    </source>
</reference>
<feature type="transmembrane region" description="Helical" evidence="1">
    <location>
        <begin position="175"/>
        <end position="193"/>
    </location>
</feature>